<dbReference type="Proteomes" id="UP000255165">
    <property type="component" value="Unassembled WGS sequence"/>
</dbReference>
<proteinExistence type="predicted"/>
<comment type="caution">
    <text evidence="1">The sequence shown here is derived from an EMBL/GenBank/DDBJ whole genome shotgun (WGS) entry which is preliminary data.</text>
</comment>
<accession>A0A370NQU2</accession>
<sequence>MLPRTQGRENKGLARLAAAERARRAGSHRLFTAADMSPRILRNTLLAGHPRDDVSAMLGLITPRVLTVID</sequence>
<organism evidence="1 2">
    <name type="scientific">Cupriavidus lacunae</name>
    <dbReference type="NCBI Taxonomy" id="2666307"/>
    <lineage>
        <taxon>Bacteria</taxon>
        <taxon>Pseudomonadati</taxon>
        <taxon>Pseudomonadota</taxon>
        <taxon>Betaproteobacteria</taxon>
        <taxon>Burkholderiales</taxon>
        <taxon>Burkholderiaceae</taxon>
        <taxon>Cupriavidus</taxon>
    </lineage>
</organism>
<dbReference type="AlphaFoldDB" id="A0A370NQU2"/>
<reference evidence="2" key="1">
    <citation type="submission" date="2018-06" db="EMBL/GenBank/DDBJ databases">
        <authorList>
            <person name="Feng T."/>
            <person name="Jeon C.O."/>
        </authorList>
    </citation>
    <scope>NUCLEOTIDE SEQUENCE [LARGE SCALE GENOMIC DNA]</scope>
    <source>
        <strain evidence="2">S23</strain>
    </source>
</reference>
<evidence type="ECO:0000313" key="1">
    <source>
        <dbReference type="EMBL" id="RDK07965.1"/>
    </source>
</evidence>
<keyword evidence="2" id="KW-1185">Reference proteome</keyword>
<evidence type="ECO:0000313" key="2">
    <source>
        <dbReference type="Proteomes" id="UP000255165"/>
    </source>
</evidence>
<dbReference type="RefSeq" id="WP_115213684.1">
    <property type="nucleotide sequence ID" value="NZ_QKWJ01000032.1"/>
</dbReference>
<gene>
    <name evidence="1" type="ORF">DN412_22930</name>
</gene>
<protein>
    <submittedName>
        <fullName evidence="1">Uncharacterized protein</fullName>
    </submittedName>
</protein>
<name>A0A370NQU2_9BURK</name>
<dbReference type="EMBL" id="QKWJ01000032">
    <property type="protein sequence ID" value="RDK07965.1"/>
    <property type="molecule type" value="Genomic_DNA"/>
</dbReference>